<evidence type="ECO:0000313" key="3">
    <source>
        <dbReference type="EMBL" id="TRY72163.1"/>
    </source>
</evidence>
<dbReference type="Gene3D" id="3.10.100.10">
    <property type="entry name" value="Mannose-Binding Protein A, subunit A"/>
    <property type="match status" value="2"/>
</dbReference>
<feature type="domain" description="C-type lectin" evidence="2">
    <location>
        <begin position="173"/>
        <end position="295"/>
    </location>
</feature>
<dbReference type="InterPro" id="IPR001304">
    <property type="entry name" value="C-type_lectin-like"/>
</dbReference>
<name>A0A553P3A5_TIGCA</name>
<dbReference type="STRING" id="6832.A0A553P3A5"/>
<protein>
    <recommendedName>
        <fullName evidence="2">C-type lectin domain-containing protein</fullName>
    </recommendedName>
</protein>
<dbReference type="EMBL" id="VCGU01000008">
    <property type="protein sequence ID" value="TRY72163.1"/>
    <property type="molecule type" value="Genomic_DNA"/>
</dbReference>
<dbReference type="OrthoDB" id="10057776at2759"/>
<sequence>MSVVMTTQYREVLRLLLGSILVLGVPADLPPCEEPFIYFPGVGCMTDPLIPHPMNYTQAIEYCQSIGGYLLEPSTDEIQGFIFDNLFGSVEYDYWLSLRRNGSEFIWDHSQQPLSFDAWGVDEPNLNQDCAMASVEHSFFWATSQCDVERGVICNAPERLGLCSGPKWTFVEQLDQCFLWDTDSMSWENAVDFCKSQGDRVHLVEILNSKKNEILKEALSNDPIAYSKGSFWMGLNDREREGQYIWENSGLEASFFDWSENQPAGDAQDCTVMYYGGNFQWYDSDCPSFFYPLCEEDAE</sequence>
<dbReference type="InterPro" id="IPR016187">
    <property type="entry name" value="CTDL_fold"/>
</dbReference>
<dbReference type="PANTHER" id="PTHR22801:SF63">
    <property type="entry name" value="C-TYPE LECTIN DOMAIN-CONTAINING PROTEIN"/>
    <property type="match status" value="1"/>
</dbReference>
<gene>
    <name evidence="3" type="ORF">TCAL_09052</name>
</gene>
<proteinExistence type="predicted"/>
<dbReference type="InterPro" id="IPR050801">
    <property type="entry name" value="Ca-Dep_Lectins_ImmuneDev"/>
</dbReference>
<evidence type="ECO:0000313" key="4">
    <source>
        <dbReference type="Proteomes" id="UP000318571"/>
    </source>
</evidence>
<dbReference type="SMART" id="SM00034">
    <property type="entry name" value="CLECT"/>
    <property type="match status" value="2"/>
</dbReference>
<dbReference type="CDD" id="cd00037">
    <property type="entry name" value="CLECT"/>
    <property type="match status" value="2"/>
</dbReference>
<evidence type="ECO:0000259" key="2">
    <source>
        <dbReference type="PROSITE" id="PS50041"/>
    </source>
</evidence>
<dbReference type="OMA" id="ICEMATP"/>
<dbReference type="Proteomes" id="UP000318571">
    <property type="component" value="Chromosome 7"/>
</dbReference>
<dbReference type="InterPro" id="IPR016186">
    <property type="entry name" value="C-type_lectin-like/link_sf"/>
</dbReference>
<evidence type="ECO:0000256" key="1">
    <source>
        <dbReference type="SAM" id="SignalP"/>
    </source>
</evidence>
<feature type="chain" id="PRO_5022125356" description="C-type lectin domain-containing protein" evidence="1">
    <location>
        <begin position="28"/>
        <end position="299"/>
    </location>
</feature>
<keyword evidence="4" id="KW-1185">Reference proteome</keyword>
<organism evidence="3 4">
    <name type="scientific">Tigriopus californicus</name>
    <name type="common">Marine copepod</name>
    <dbReference type="NCBI Taxonomy" id="6832"/>
    <lineage>
        <taxon>Eukaryota</taxon>
        <taxon>Metazoa</taxon>
        <taxon>Ecdysozoa</taxon>
        <taxon>Arthropoda</taxon>
        <taxon>Crustacea</taxon>
        <taxon>Multicrustacea</taxon>
        <taxon>Hexanauplia</taxon>
        <taxon>Copepoda</taxon>
        <taxon>Harpacticoida</taxon>
        <taxon>Harpacticidae</taxon>
        <taxon>Tigriopus</taxon>
    </lineage>
</organism>
<reference evidence="3 4" key="1">
    <citation type="journal article" date="2018" name="Nat. Ecol. Evol.">
        <title>Genomic signatures of mitonuclear coevolution across populations of Tigriopus californicus.</title>
        <authorList>
            <person name="Barreto F.S."/>
            <person name="Watson E.T."/>
            <person name="Lima T.G."/>
            <person name="Willett C.S."/>
            <person name="Edmands S."/>
            <person name="Li W."/>
            <person name="Burton R.S."/>
        </authorList>
    </citation>
    <scope>NUCLEOTIDE SEQUENCE [LARGE SCALE GENOMIC DNA]</scope>
    <source>
        <strain evidence="3 4">San Diego</strain>
    </source>
</reference>
<comment type="caution">
    <text evidence="3">The sequence shown here is derived from an EMBL/GenBank/DDBJ whole genome shotgun (WGS) entry which is preliminary data.</text>
</comment>
<feature type="domain" description="C-type lectin" evidence="2">
    <location>
        <begin position="54"/>
        <end position="155"/>
    </location>
</feature>
<dbReference type="PANTHER" id="PTHR22801">
    <property type="entry name" value="LITHOSTATHINE"/>
    <property type="match status" value="1"/>
</dbReference>
<keyword evidence="1" id="KW-0732">Signal</keyword>
<dbReference type="AlphaFoldDB" id="A0A553P3A5"/>
<dbReference type="Pfam" id="PF00059">
    <property type="entry name" value="Lectin_C"/>
    <property type="match status" value="2"/>
</dbReference>
<dbReference type="PROSITE" id="PS50041">
    <property type="entry name" value="C_TYPE_LECTIN_2"/>
    <property type="match status" value="2"/>
</dbReference>
<dbReference type="SUPFAM" id="SSF56436">
    <property type="entry name" value="C-type lectin-like"/>
    <property type="match status" value="2"/>
</dbReference>
<feature type="signal peptide" evidence="1">
    <location>
        <begin position="1"/>
        <end position="27"/>
    </location>
</feature>
<accession>A0A553P3A5</accession>